<keyword evidence="7 9" id="KW-0675">Receptor</keyword>
<keyword evidence="2 9" id="KW-0863">Zinc-finger</keyword>
<dbReference type="InterPro" id="IPR003078">
    <property type="entry name" value="Retinoic_acid_rcpt"/>
</dbReference>
<dbReference type="Pfam" id="PF00105">
    <property type="entry name" value="zf-C4"/>
    <property type="match status" value="1"/>
</dbReference>
<dbReference type="InterPro" id="IPR013088">
    <property type="entry name" value="Znf_NHR/GATA"/>
</dbReference>
<dbReference type="SMART" id="SM00399">
    <property type="entry name" value="ZnF_C4"/>
    <property type="match status" value="1"/>
</dbReference>
<dbReference type="RefSeq" id="XP_032831201.1">
    <property type="nucleotide sequence ID" value="XM_032975310.1"/>
</dbReference>
<keyword evidence="6 9" id="KW-0804">Transcription</keyword>
<evidence type="ECO:0000256" key="10">
    <source>
        <dbReference type="SAM" id="MobiDB-lite"/>
    </source>
</evidence>
<evidence type="ECO:0000313" key="13">
    <source>
        <dbReference type="Proteomes" id="UP001318040"/>
    </source>
</evidence>
<dbReference type="KEGG" id="pmrn:116954638"/>
<evidence type="ECO:0000256" key="2">
    <source>
        <dbReference type="ARBA" id="ARBA00022771"/>
    </source>
</evidence>
<dbReference type="GO" id="GO:0035259">
    <property type="term" value="F:nuclear glucocorticoid receptor binding"/>
    <property type="evidence" value="ECO:0007669"/>
    <property type="project" value="TreeGrafter"/>
</dbReference>
<keyword evidence="1 9" id="KW-0479">Metal-binding</keyword>
<evidence type="ECO:0000256" key="4">
    <source>
        <dbReference type="ARBA" id="ARBA00023015"/>
    </source>
</evidence>
<keyword evidence="4 9" id="KW-0805">Transcription regulation</keyword>
<evidence type="ECO:0000313" key="14">
    <source>
        <dbReference type="RefSeq" id="XP_032831201.1"/>
    </source>
</evidence>
<dbReference type="InterPro" id="IPR035500">
    <property type="entry name" value="NHR-like_dom_sf"/>
</dbReference>
<keyword evidence="8 9" id="KW-0539">Nucleus</keyword>
<protein>
    <submittedName>
        <fullName evidence="14">Retinoic acid receptor gamma-like</fullName>
    </submittedName>
</protein>
<dbReference type="PROSITE" id="PS00031">
    <property type="entry name" value="NUCLEAR_REC_DBD_1"/>
    <property type="match status" value="1"/>
</dbReference>
<sequence>MWSDEVAELGPPSFTSSSTTTTTSSSSSSLSSSGPPLHRRPCAVCLDRSSGLHYGVVSCEGCKGFFRRSVQKKAMYECAQDRRCTINKLTRNRCQFCRLQGCLAAGMSRELVRNERGKRRKEECEEEEAEEDEAGEGGETEMDALIQNVRRAHQDTFPSLHQLGKYTTKSSSDHRVQLDLGLWDKFSDLSTRCIVSIVTFAKRVPGFDSLSIADQITLLKGACLEILILRMCTRYTPARDTVTFSDGLTLTRTQIGSAALGGPLTDDVFAFAGRLHALALDDAEAALLSAVCLVCGDREGLEATARVERLQEPLLAALERHAGRRRLPAQPRAFARILMAVADLRGIGAKGAERVLTLTTEIPGSLPPLIREMLDSSERTPPHSAGGHRHGGRGGGGGR</sequence>
<feature type="region of interest" description="Disordered" evidence="10">
    <location>
        <begin position="114"/>
        <end position="138"/>
    </location>
</feature>
<gene>
    <name evidence="14" type="primary">LOC116954638</name>
</gene>
<evidence type="ECO:0000259" key="11">
    <source>
        <dbReference type="PROSITE" id="PS51030"/>
    </source>
</evidence>
<dbReference type="PROSITE" id="PS51030">
    <property type="entry name" value="NUCLEAR_REC_DBD_2"/>
    <property type="match status" value="1"/>
</dbReference>
<dbReference type="AlphaFoldDB" id="A0AAJ7XE84"/>
<dbReference type="GO" id="GO:0000978">
    <property type="term" value="F:RNA polymerase II cis-regulatory region sequence-specific DNA binding"/>
    <property type="evidence" value="ECO:0007669"/>
    <property type="project" value="TreeGrafter"/>
</dbReference>
<dbReference type="InterPro" id="IPR000536">
    <property type="entry name" value="Nucl_hrmn_rcpt_lig-bd"/>
</dbReference>
<evidence type="ECO:0000256" key="3">
    <source>
        <dbReference type="ARBA" id="ARBA00022833"/>
    </source>
</evidence>
<feature type="compositionally biased region" description="Acidic residues" evidence="10">
    <location>
        <begin position="124"/>
        <end position="138"/>
    </location>
</feature>
<feature type="domain" description="NR LBD" evidence="12">
    <location>
        <begin position="141"/>
        <end position="377"/>
    </location>
</feature>
<evidence type="ECO:0000256" key="5">
    <source>
        <dbReference type="ARBA" id="ARBA00023125"/>
    </source>
</evidence>
<comment type="subcellular location">
    <subcellularLocation>
        <location evidence="9">Nucleus</location>
    </subcellularLocation>
</comment>
<dbReference type="Gene3D" id="3.30.50.10">
    <property type="entry name" value="Erythroid Transcription Factor GATA-1, subunit A"/>
    <property type="match status" value="1"/>
</dbReference>
<dbReference type="GO" id="GO:0071376">
    <property type="term" value="P:cellular response to corticotropin-releasing hormone stimulus"/>
    <property type="evidence" value="ECO:0007669"/>
    <property type="project" value="TreeGrafter"/>
</dbReference>
<dbReference type="GO" id="GO:0005634">
    <property type="term" value="C:nucleus"/>
    <property type="evidence" value="ECO:0007669"/>
    <property type="project" value="UniProtKB-SubCell"/>
</dbReference>
<dbReference type="GO" id="GO:0005667">
    <property type="term" value="C:transcription regulator complex"/>
    <property type="evidence" value="ECO:0007669"/>
    <property type="project" value="TreeGrafter"/>
</dbReference>
<dbReference type="FunFam" id="1.10.565.10:FF:000073">
    <property type="entry name" value="Retinoic acid receptor beta"/>
    <property type="match status" value="1"/>
</dbReference>
<dbReference type="PRINTS" id="PR00047">
    <property type="entry name" value="STROIDFINGER"/>
</dbReference>
<evidence type="ECO:0000256" key="8">
    <source>
        <dbReference type="ARBA" id="ARBA00023242"/>
    </source>
</evidence>
<evidence type="ECO:0000256" key="1">
    <source>
        <dbReference type="ARBA" id="ARBA00022723"/>
    </source>
</evidence>
<feature type="region of interest" description="Disordered" evidence="10">
    <location>
        <begin position="376"/>
        <end position="399"/>
    </location>
</feature>
<reference evidence="14" key="1">
    <citation type="submission" date="2025-08" db="UniProtKB">
        <authorList>
            <consortium name="RefSeq"/>
        </authorList>
    </citation>
    <scope>IDENTIFICATION</scope>
    <source>
        <tissue evidence="14">Sperm</tissue>
    </source>
</reference>
<organism evidence="13 14">
    <name type="scientific">Petromyzon marinus</name>
    <name type="common">Sea lamprey</name>
    <dbReference type="NCBI Taxonomy" id="7757"/>
    <lineage>
        <taxon>Eukaryota</taxon>
        <taxon>Metazoa</taxon>
        <taxon>Chordata</taxon>
        <taxon>Craniata</taxon>
        <taxon>Vertebrata</taxon>
        <taxon>Cyclostomata</taxon>
        <taxon>Hyperoartia</taxon>
        <taxon>Petromyzontiformes</taxon>
        <taxon>Petromyzontidae</taxon>
        <taxon>Petromyzon</taxon>
    </lineage>
</organism>
<evidence type="ECO:0000256" key="6">
    <source>
        <dbReference type="ARBA" id="ARBA00023163"/>
    </source>
</evidence>
<comment type="similarity">
    <text evidence="9">Belongs to the nuclear hormone receptor family.</text>
</comment>
<name>A0AAJ7XE84_PETMA</name>
<dbReference type="PRINTS" id="PR00398">
    <property type="entry name" value="STRDHORMONER"/>
</dbReference>
<dbReference type="FunFam" id="3.30.50.10:FF:000044">
    <property type="entry name" value="retinoic acid receptor beta isoform X4"/>
    <property type="match status" value="1"/>
</dbReference>
<evidence type="ECO:0000259" key="12">
    <source>
        <dbReference type="PROSITE" id="PS51843"/>
    </source>
</evidence>
<keyword evidence="5 9" id="KW-0238">DNA-binding</keyword>
<dbReference type="PRINTS" id="PR01292">
    <property type="entry name" value="RETNOICACIDR"/>
</dbReference>
<evidence type="ECO:0000256" key="9">
    <source>
        <dbReference type="RuleBase" id="RU004334"/>
    </source>
</evidence>
<dbReference type="PROSITE" id="PS51843">
    <property type="entry name" value="NR_LBD"/>
    <property type="match status" value="1"/>
</dbReference>
<dbReference type="InterPro" id="IPR001628">
    <property type="entry name" value="Znf_hrmn_rcpt"/>
</dbReference>
<proteinExistence type="inferred from homology"/>
<dbReference type="SUPFAM" id="SSF48508">
    <property type="entry name" value="Nuclear receptor ligand-binding domain"/>
    <property type="match status" value="1"/>
</dbReference>
<dbReference type="GO" id="GO:0008270">
    <property type="term" value="F:zinc ion binding"/>
    <property type="evidence" value="ECO:0007669"/>
    <property type="project" value="UniProtKB-KW"/>
</dbReference>
<dbReference type="SMART" id="SM00430">
    <property type="entry name" value="HOLI"/>
    <property type="match status" value="1"/>
</dbReference>
<dbReference type="PANTHER" id="PTHR24085:SF9">
    <property type="match status" value="1"/>
</dbReference>
<evidence type="ECO:0000256" key="7">
    <source>
        <dbReference type="ARBA" id="ARBA00023170"/>
    </source>
</evidence>
<dbReference type="Proteomes" id="UP001318040">
    <property type="component" value="Chromosome 56"/>
</dbReference>
<dbReference type="GO" id="GO:0004879">
    <property type="term" value="F:nuclear receptor activity"/>
    <property type="evidence" value="ECO:0007669"/>
    <property type="project" value="InterPro"/>
</dbReference>
<keyword evidence="13" id="KW-1185">Reference proteome</keyword>
<dbReference type="InterPro" id="IPR001723">
    <property type="entry name" value="Nuclear_hrmn_rcpt"/>
</dbReference>
<feature type="domain" description="Nuclear receptor" evidence="11">
    <location>
        <begin position="39"/>
        <end position="114"/>
    </location>
</feature>
<feature type="compositionally biased region" description="Basic and acidic residues" evidence="10">
    <location>
        <begin position="114"/>
        <end position="123"/>
    </location>
</feature>
<dbReference type="SUPFAM" id="SSF57716">
    <property type="entry name" value="Glucocorticoid receptor-like (DNA-binding domain)"/>
    <property type="match status" value="1"/>
</dbReference>
<dbReference type="Pfam" id="PF00104">
    <property type="entry name" value="Hormone_recep"/>
    <property type="match status" value="1"/>
</dbReference>
<feature type="region of interest" description="Disordered" evidence="10">
    <location>
        <begin position="1"/>
        <end position="37"/>
    </location>
</feature>
<dbReference type="GO" id="GO:0048384">
    <property type="term" value="P:retinoic acid receptor signaling pathway"/>
    <property type="evidence" value="ECO:0007669"/>
    <property type="project" value="InterPro"/>
</dbReference>
<dbReference type="PANTHER" id="PTHR24085">
    <property type="entry name" value="NUCLEAR HORMONE RECEPTOR"/>
    <property type="match status" value="1"/>
</dbReference>
<feature type="compositionally biased region" description="Low complexity" evidence="10">
    <location>
        <begin position="13"/>
        <end position="33"/>
    </location>
</feature>
<accession>A0AAJ7XE84</accession>
<dbReference type="CDD" id="cd06916">
    <property type="entry name" value="NR_DBD_like"/>
    <property type="match status" value="1"/>
</dbReference>
<keyword evidence="3 9" id="KW-0862">Zinc</keyword>
<dbReference type="Gene3D" id="1.10.565.10">
    <property type="entry name" value="Retinoid X Receptor"/>
    <property type="match status" value="1"/>
</dbReference>